<dbReference type="SUPFAM" id="SSF56091">
    <property type="entry name" value="DNA ligase/mRNA capping enzyme, catalytic domain"/>
    <property type="match status" value="1"/>
</dbReference>
<evidence type="ECO:0000256" key="3">
    <source>
        <dbReference type="ARBA" id="ARBA00022763"/>
    </source>
</evidence>
<dbReference type="PANTHER" id="PTHR47810">
    <property type="entry name" value="DNA LIGASE"/>
    <property type="match status" value="1"/>
</dbReference>
<dbReference type="SUPFAM" id="SSF50249">
    <property type="entry name" value="Nucleic acid-binding proteins"/>
    <property type="match status" value="1"/>
</dbReference>
<dbReference type="InterPro" id="IPR029319">
    <property type="entry name" value="DNA_ligase_OB"/>
</dbReference>
<evidence type="ECO:0000256" key="2">
    <source>
        <dbReference type="ARBA" id="ARBA00022705"/>
    </source>
</evidence>
<keyword evidence="8" id="KW-1185">Reference proteome</keyword>
<keyword evidence="1 7" id="KW-0436">Ligase</keyword>
<evidence type="ECO:0000313" key="8">
    <source>
        <dbReference type="Proteomes" id="UP000599009"/>
    </source>
</evidence>
<evidence type="ECO:0000256" key="5">
    <source>
        <dbReference type="SAM" id="SignalP"/>
    </source>
</evidence>
<dbReference type="CDD" id="cd07896">
    <property type="entry name" value="Adenylation_kDNA_ligase_like"/>
    <property type="match status" value="1"/>
</dbReference>
<evidence type="ECO:0000313" key="7">
    <source>
        <dbReference type="EMBL" id="GGK04805.1"/>
    </source>
</evidence>
<dbReference type="Gene3D" id="3.30.470.30">
    <property type="entry name" value="DNA ligase/mRNA capping enzyme"/>
    <property type="match status" value="1"/>
</dbReference>
<keyword evidence="5" id="KW-0732">Signal</keyword>
<dbReference type="Gene3D" id="2.40.50.140">
    <property type="entry name" value="Nucleic acid-binding proteins"/>
    <property type="match status" value="1"/>
</dbReference>
<dbReference type="NCBIfam" id="NF006592">
    <property type="entry name" value="PRK09125.1"/>
    <property type="match status" value="1"/>
</dbReference>
<keyword evidence="2" id="KW-0235">DNA replication</keyword>
<dbReference type="PANTHER" id="PTHR47810:SF1">
    <property type="entry name" value="DNA LIGASE B"/>
    <property type="match status" value="1"/>
</dbReference>
<dbReference type="InterPro" id="IPR050326">
    <property type="entry name" value="NAD_dep_DNA_ligaseB"/>
</dbReference>
<keyword evidence="3" id="KW-0227">DNA damage</keyword>
<protein>
    <submittedName>
        <fullName evidence="7">ATP-dependent DNA ligase</fullName>
    </submittedName>
</protein>
<dbReference type="RefSeq" id="WP_132984849.1">
    <property type="nucleotide sequence ID" value="NZ_BMME01000001.1"/>
</dbReference>
<evidence type="ECO:0000256" key="4">
    <source>
        <dbReference type="ARBA" id="ARBA00023204"/>
    </source>
</evidence>
<dbReference type="InterPro" id="IPR012340">
    <property type="entry name" value="NA-bd_OB-fold"/>
</dbReference>
<dbReference type="GO" id="GO:0016874">
    <property type="term" value="F:ligase activity"/>
    <property type="evidence" value="ECO:0007669"/>
    <property type="project" value="UniProtKB-KW"/>
</dbReference>
<dbReference type="Proteomes" id="UP000599009">
    <property type="component" value="Unassembled WGS sequence"/>
</dbReference>
<dbReference type="EMBL" id="BMME01000001">
    <property type="protein sequence ID" value="GGK04805.1"/>
    <property type="molecule type" value="Genomic_DNA"/>
</dbReference>
<proteinExistence type="predicted"/>
<dbReference type="CDD" id="cd08041">
    <property type="entry name" value="OBF_kDNA_ligase_like"/>
    <property type="match status" value="1"/>
</dbReference>
<organism evidence="7 8">
    <name type="scientific">Luteimonas terricola</name>
    <dbReference type="NCBI Taxonomy" id="645597"/>
    <lineage>
        <taxon>Bacteria</taxon>
        <taxon>Pseudomonadati</taxon>
        <taxon>Pseudomonadota</taxon>
        <taxon>Gammaproteobacteria</taxon>
        <taxon>Lysobacterales</taxon>
        <taxon>Lysobacteraceae</taxon>
        <taxon>Luteimonas</taxon>
    </lineage>
</organism>
<keyword evidence="4" id="KW-0234">DNA repair</keyword>
<feature type="signal peptide" evidence="5">
    <location>
        <begin position="1"/>
        <end position="19"/>
    </location>
</feature>
<sequence>MTALALALTAALAAAPAAADDPGRGQGLMLATMAQDGHDPGTAHPVTEYWASEKLDGVRGRWDGRRLWTRGGYPVDAPPWFTAGWPAVAMDGELWLGRGRFEEASSLVRNPPAGDAAWRDMRFIVFDLPDHGGPFEERVHAMRALADGSIPGLRPVAQSRVAGRAQLQRRLQAVLDAGGEGLMLHHRDARYLPGRSDGLLKLKPHDDAEARVVAHLPGNGKYAGLVGSLLVERDDGARFRLGSGLGDADRVAPPALGSLVTYRYNGLTVNGLPRFPRYLRLREPPKSLPAGP</sequence>
<gene>
    <name evidence="7" type="ORF">GCM10011394_12340</name>
</gene>
<dbReference type="Gene3D" id="3.30.1490.70">
    <property type="match status" value="1"/>
</dbReference>
<evidence type="ECO:0000256" key="1">
    <source>
        <dbReference type="ARBA" id="ARBA00022598"/>
    </source>
</evidence>
<feature type="chain" id="PRO_5045830231" evidence="5">
    <location>
        <begin position="20"/>
        <end position="292"/>
    </location>
</feature>
<name>A0ABQ2EB99_9GAMM</name>
<comment type="caution">
    <text evidence="7">The sequence shown here is derived from an EMBL/GenBank/DDBJ whole genome shotgun (WGS) entry which is preliminary data.</text>
</comment>
<accession>A0ABQ2EB99</accession>
<feature type="domain" description="DNA ligase OB-like" evidence="6">
    <location>
        <begin position="217"/>
        <end position="282"/>
    </location>
</feature>
<evidence type="ECO:0000259" key="6">
    <source>
        <dbReference type="Pfam" id="PF14743"/>
    </source>
</evidence>
<reference evidence="8" key="1">
    <citation type="journal article" date="2019" name="Int. J. Syst. Evol. Microbiol.">
        <title>The Global Catalogue of Microorganisms (GCM) 10K type strain sequencing project: providing services to taxonomists for standard genome sequencing and annotation.</title>
        <authorList>
            <consortium name="The Broad Institute Genomics Platform"/>
            <consortium name="The Broad Institute Genome Sequencing Center for Infectious Disease"/>
            <person name="Wu L."/>
            <person name="Ma J."/>
        </authorList>
    </citation>
    <scope>NUCLEOTIDE SEQUENCE [LARGE SCALE GENOMIC DNA]</scope>
    <source>
        <strain evidence="8">CGMCC 1.8985</strain>
    </source>
</reference>
<dbReference type="Pfam" id="PF14743">
    <property type="entry name" value="DNA_ligase_OB_2"/>
    <property type="match status" value="1"/>
</dbReference>